<dbReference type="Gene3D" id="1.20.120.1080">
    <property type="match status" value="1"/>
</dbReference>
<dbReference type="SMART" id="SM00487">
    <property type="entry name" value="DEXDc"/>
    <property type="match status" value="1"/>
</dbReference>
<dbReference type="FunFam" id="3.40.50.300:FF:000575">
    <property type="entry name" value="ATP-dependent helicase hrpA"/>
    <property type="match status" value="1"/>
</dbReference>
<evidence type="ECO:0000256" key="2">
    <source>
        <dbReference type="ARBA" id="ARBA00012552"/>
    </source>
</evidence>
<dbReference type="InterPro" id="IPR011545">
    <property type="entry name" value="DEAD/DEAH_box_helicase_dom"/>
</dbReference>
<dbReference type="InterPro" id="IPR014001">
    <property type="entry name" value="Helicase_ATP-bd"/>
</dbReference>
<protein>
    <recommendedName>
        <fullName evidence="2">RNA helicase</fullName>
        <ecNumber evidence="2">3.6.4.13</ecNumber>
    </recommendedName>
</protein>
<keyword evidence="3" id="KW-0547">Nucleotide-binding</keyword>
<dbReference type="InterPro" id="IPR011709">
    <property type="entry name" value="DEAD-box_helicase_OB_fold"/>
</dbReference>
<dbReference type="RefSeq" id="WP_133847352.1">
    <property type="nucleotide sequence ID" value="NZ_SNXZ01000001.1"/>
</dbReference>
<evidence type="ECO:0000313" key="10">
    <source>
        <dbReference type="EMBL" id="TDQ04452.1"/>
    </source>
</evidence>
<dbReference type="InterPro" id="IPR048333">
    <property type="entry name" value="HA2_WH"/>
</dbReference>
<dbReference type="CDD" id="cd18791">
    <property type="entry name" value="SF2_C_RHA"/>
    <property type="match status" value="1"/>
</dbReference>
<evidence type="ECO:0000259" key="8">
    <source>
        <dbReference type="PROSITE" id="PS51192"/>
    </source>
</evidence>
<dbReference type="GO" id="GO:0016787">
    <property type="term" value="F:hydrolase activity"/>
    <property type="evidence" value="ECO:0007669"/>
    <property type="project" value="UniProtKB-KW"/>
</dbReference>
<dbReference type="InterPro" id="IPR003593">
    <property type="entry name" value="AAA+_ATPase"/>
</dbReference>
<dbReference type="NCBIfam" id="NF008348">
    <property type="entry name" value="PRK11131.1"/>
    <property type="match status" value="1"/>
</dbReference>
<evidence type="ECO:0000256" key="3">
    <source>
        <dbReference type="ARBA" id="ARBA00022741"/>
    </source>
</evidence>
<dbReference type="EC" id="3.6.4.13" evidence="2"/>
<organism evidence="10 11">
    <name type="scientific">Labedaea rhizosphaerae</name>
    <dbReference type="NCBI Taxonomy" id="598644"/>
    <lineage>
        <taxon>Bacteria</taxon>
        <taxon>Bacillati</taxon>
        <taxon>Actinomycetota</taxon>
        <taxon>Actinomycetes</taxon>
        <taxon>Pseudonocardiales</taxon>
        <taxon>Pseudonocardiaceae</taxon>
        <taxon>Labedaea</taxon>
    </lineage>
</organism>
<dbReference type="Pfam" id="PF00270">
    <property type="entry name" value="DEAD"/>
    <property type="match status" value="1"/>
</dbReference>
<feature type="domain" description="Helicase C-terminal" evidence="9">
    <location>
        <begin position="280"/>
        <end position="451"/>
    </location>
</feature>
<dbReference type="SMART" id="SM00382">
    <property type="entry name" value="AAA"/>
    <property type="match status" value="1"/>
</dbReference>
<dbReference type="InterPro" id="IPR010222">
    <property type="entry name" value="RNA_helicase_HrpA"/>
</dbReference>
<dbReference type="FunFam" id="1.20.120.1080:FF:000005">
    <property type="entry name" value="ATP-dependent helicase HrpA"/>
    <property type="match status" value="1"/>
</dbReference>
<dbReference type="InterPro" id="IPR027417">
    <property type="entry name" value="P-loop_NTPase"/>
</dbReference>
<evidence type="ECO:0000256" key="6">
    <source>
        <dbReference type="ARBA" id="ARBA00022840"/>
    </source>
</evidence>
<sequence length="1304" mass="146005">MGTSTGTSERSPGADLRNRLSALMLRDERRLRRRLDGVRKIRDAAARAKVLGELAAEFDKAEQRVAARRASVQDIKYPADLPVSARKDDIAAAIRDNQVVIVAGETGSGKTTQLPKICLELGRGVRGTIGHTQPRRLAARTVAERIAEELGDELGGTIGYQVRFTDKASDDTMVKLMTDGILLAQIQHDRLLTRYDTLIIDEAHERSLNVDFLLGYLAQLLPKRPDLKVIITSATIDPERFSRHFGDAPIVEVSGRTYPVEVRYRPVIDPDDPDADEDRDQTQAIIDAVGELSKLPPGDILVFLSGEREIRDTEDALNALKLRDTEIVPLYARLSFAEQHKVFQPHRGRRVVLATNVAETSLTVPGIKYVIDPGTARISRYSNRLKVQRLPIEPVSQASANQRKGRCGRTSDGVCIRLYSEDDFNARPEFTDPEILRTNLASVILQMAAAGLGEMASFPFIDPPEARNIADGVNLLQELGALDQGKHDQRKLTDLGRKLAQLPVDPRIGRMVLAAADQGCVREVLVIAAALSIQDPRERPADHQQAADEAHKRFAEPDSDFLAFGNLWNHLRTQQRELSGNQFRKACRTQFLNYLRVREWQDVHGQLRQIVRNLDIAINEHDAAPDAVHRALLAGLLSHVGLKETADREYLGARNAKFAIFPGSGLARKPPRWVMAAELVETSRLWARVVARIDPDWIEPLAGHLVKRTYSEPHWERKRGAATALERVTLYGIPIVVGRKVNYGGIDPELSRELFIRHALVEGDWSTNHPFFRANRELLGEVEELEQRARRRDILVDEQTLFDFYDKRIGPEVVSARHFDTWWRKARKQDPHLLDYTPELLVNADAAQVNAQDYPDFQQRDALTLPLSYEFEPGRSDDGVTVEVPLAVLNQLDGDAFDWQVPGRREELVTALLRSLPKPLRRNFVPAPDFAKALLARIEWGAAPLLETLSDRLQAMTGIPVPLDSWDAERVPEHLKTTFRITDTDGKVVAEGKDLEALKQRLRPSQREALSTVVSGIERSGLTSWDLDALPQQVSREIGGHVATGYPALVDAGSSVDVRVLDTREAQSAAMWAGTRRLLLLGVSSPNKHVVRSLSNRAKLELSDNPHGSVSALLEDCVRAAADELIRRAGGPQWTREGFEKLREAVRAGLPGLTLDVLGQVQRVLNEHRAALAAADRVIETPLVRESLADSRAHMSSLVYDGFVASTGVVHLPDVVRYLQAERVRLDKLPSNPQRDQQWTRQVHLVDDEYRELLAEVPTDHEPSPALRDIRWMIEELRISYFAQTMRTAFPVSEKRIHRAMDAL</sequence>
<dbReference type="Gene3D" id="3.40.50.300">
    <property type="entry name" value="P-loop containing nucleotide triphosphate hydrolases"/>
    <property type="match status" value="2"/>
</dbReference>
<keyword evidence="5 10" id="KW-0347">Helicase</keyword>
<comment type="similarity">
    <text evidence="1">Belongs to the DEAD box helicase family. DEAH subfamily.</text>
</comment>
<dbReference type="Pfam" id="PF04408">
    <property type="entry name" value="WHD_HA2"/>
    <property type="match status" value="1"/>
</dbReference>
<keyword evidence="11" id="KW-1185">Reference proteome</keyword>
<dbReference type="Proteomes" id="UP000295444">
    <property type="component" value="Unassembled WGS sequence"/>
</dbReference>
<dbReference type="SMART" id="SM00847">
    <property type="entry name" value="HA2"/>
    <property type="match status" value="1"/>
</dbReference>
<dbReference type="OrthoDB" id="9805617at2"/>
<dbReference type="PROSITE" id="PS51192">
    <property type="entry name" value="HELICASE_ATP_BIND_1"/>
    <property type="match status" value="1"/>
</dbReference>
<evidence type="ECO:0000259" key="9">
    <source>
        <dbReference type="PROSITE" id="PS51194"/>
    </source>
</evidence>
<keyword evidence="4" id="KW-0378">Hydrolase</keyword>
<gene>
    <name evidence="10" type="ORF">EV186_101404</name>
</gene>
<dbReference type="InterPro" id="IPR001650">
    <property type="entry name" value="Helicase_C-like"/>
</dbReference>
<dbReference type="PANTHER" id="PTHR18934:SF99">
    <property type="entry name" value="ATP-DEPENDENT RNA HELICASE DHX37-RELATED"/>
    <property type="match status" value="1"/>
</dbReference>
<proteinExistence type="inferred from homology"/>
<evidence type="ECO:0000256" key="1">
    <source>
        <dbReference type="ARBA" id="ARBA00008792"/>
    </source>
</evidence>
<dbReference type="CDD" id="cd17989">
    <property type="entry name" value="DEXHc_HrpA"/>
    <property type="match status" value="1"/>
</dbReference>
<dbReference type="Pfam" id="PF00271">
    <property type="entry name" value="Helicase_C"/>
    <property type="match status" value="1"/>
</dbReference>
<dbReference type="PROSITE" id="PS51194">
    <property type="entry name" value="HELICASE_CTER"/>
    <property type="match status" value="1"/>
</dbReference>
<accession>A0A4R6SMA3</accession>
<evidence type="ECO:0000256" key="7">
    <source>
        <dbReference type="ARBA" id="ARBA00047984"/>
    </source>
</evidence>
<dbReference type="SMART" id="SM00490">
    <property type="entry name" value="HELICc"/>
    <property type="match status" value="1"/>
</dbReference>
<feature type="domain" description="Helicase ATP-binding" evidence="8">
    <location>
        <begin position="91"/>
        <end position="254"/>
    </location>
</feature>
<dbReference type="FunFam" id="3.40.50.300:FF:000439">
    <property type="entry name" value="ATP-dependent RNA helicase HrpA"/>
    <property type="match status" value="1"/>
</dbReference>
<dbReference type="PANTHER" id="PTHR18934">
    <property type="entry name" value="ATP-DEPENDENT RNA HELICASE"/>
    <property type="match status" value="1"/>
</dbReference>
<name>A0A4R6SMA3_LABRH</name>
<dbReference type="GO" id="GO:0005524">
    <property type="term" value="F:ATP binding"/>
    <property type="evidence" value="ECO:0007669"/>
    <property type="project" value="UniProtKB-KW"/>
</dbReference>
<dbReference type="InterPro" id="IPR007502">
    <property type="entry name" value="Helicase-assoc_dom"/>
</dbReference>
<dbReference type="EMBL" id="SNXZ01000001">
    <property type="protein sequence ID" value="TDQ04452.1"/>
    <property type="molecule type" value="Genomic_DNA"/>
</dbReference>
<comment type="catalytic activity">
    <reaction evidence="7">
        <text>ATP + H2O = ADP + phosphate + H(+)</text>
        <dbReference type="Rhea" id="RHEA:13065"/>
        <dbReference type="ChEBI" id="CHEBI:15377"/>
        <dbReference type="ChEBI" id="CHEBI:15378"/>
        <dbReference type="ChEBI" id="CHEBI:30616"/>
        <dbReference type="ChEBI" id="CHEBI:43474"/>
        <dbReference type="ChEBI" id="CHEBI:456216"/>
        <dbReference type="EC" id="3.6.4.13"/>
    </reaction>
</comment>
<keyword evidence="6" id="KW-0067">ATP-binding</keyword>
<dbReference type="GO" id="GO:0003724">
    <property type="term" value="F:RNA helicase activity"/>
    <property type="evidence" value="ECO:0007669"/>
    <property type="project" value="UniProtKB-EC"/>
</dbReference>
<evidence type="ECO:0000256" key="5">
    <source>
        <dbReference type="ARBA" id="ARBA00022806"/>
    </source>
</evidence>
<dbReference type="NCBIfam" id="TIGR01967">
    <property type="entry name" value="DEAH_box_HrpA"/>
    <property type="match status" value="1"/>
</dbReference>
<evidence type="ECO:0000313" key="11">
    <source>
        <dbReference type="Proteomes" id="UP000295444"/>
    </source>
</evidence>
<dbReference type="SUPFAM" id="SSF52540">
    <property type="entry name" value="P-loop containing nucleoside triphosphate hydrolases"/>
    <property type="match status" value="1"/>
</dbReference>
<evidence type="ECO:0000256" key="4">
    <source>
        <dbReference type="ARBA" id="ARBA00022801"/>
    </source>
</evidence>
<dbReference type="GO" id="GO:0003723">
    <property type="term" value="F:RNA binding"/>
    <property type="evidence" value="ECO:0007669"/>
    <property type="project" value="TreeGrafter"/>
</dbReference>
<dbReference type="Pfam" id="PF21010">
    <property type="entry name" value="HA2_C"/>
    <property type="match status" value="1"/>
</dbReference>
<comment type="caution">
    <text evidence="10">The sequence shown here is derived from an EMBL/GenBank/DDBJ whole genome shotgun (WGS) entry which is preliminary data.</text>
</comment>
<dbReference type="Pfam" id="PF07717">
    <property type="entry name" value="OB_NTP_bind"/>
    <property type="match status" value="1"/>
</dbReference>
<dbReference type="Pfam" id="PF11898">
    <property type="entry name" value="DUF3418"/>
    <property type="match status" value="1"/>
</dbReference>
<dbReference type="InterPro" id="IPR024590">
    <property type="entry name" value="HrpA_C"/>
</dbReference>
<reference evidence="10 11" key="1">
    <citation type="submission" date="2019-03" db="EMBL/GenBank/DDBJ databases">
        <title>Genomic Encyclopedia of Type Strains, Phase IV (KMG-IV): sequencing the most valuable type-strain genomes for metagenomic binning, comparative biology and taxonomic classification.</title>
        <authorList>
            <person name="Goeker M."/>
        </authorList>
    </citation>
    <scope>NUCLEOTIDE SEQUENCE [LARGE SCALE GENOMIC DNA]</scope>
    <source>
        <strain evidence="10 11">DSM 45361</strain>
    </source>
</reference>